<keyword evidence="12" id="KW-1185">Reference proteome</keyword>
<dbReference type="GO" id="GO:0005886">
    <property type="term" value="C:plasma membrane"/>
    <property type="evidence" value="ECO:0007669"/>
    <property type="project" value="UniProtKB-SubCell"/>
</dbReference>
<dbReference type="EMBL" id="LHYN01000009">
    <property type="protein sequence ID" value="KXB09240.1"/>
    <property type="molecule type" value="Genomic_DNA"/>
</dbReference>
<evidence type="ECO:0000259" key="10">
    <source>
        <dbReference type="Pfam" id="PF02355"/>
    </source>
</evidence>
<evidence type="ECO:0000313" key="11">
    <source>
        <dbReference type="EMBL" id="KXB09240.1"/>
    </source>
</evidence>
<accession>A0A133VS25</accession>
<name>A0A133VS25_9EURY</name>
<dbReference type="AlphaFoldDB" id="A0A133VS25"/>
<comment type="subcellular location">
    <subcellularLocation>
        <location evidence="1">Cell membrane</location>
        <topology evidence="1">Multi-pass membrane protein</topology>
    </subcellularLocation>
</comment>
<keyword evidence="5" id="KW-0653">Protein transport</keyword>
<dbReference type="InterPro" id="IPR022813">
    <property type="entry name" value="SecD/SecF_arch_bac"/>
</dbReference>
<evidence type="ECO:0000256" key="2">
    <source>
        <dbReference type="ARBA" id="ARBA00022448"/>
    </source>
</evidence>
<evidence type="ECO:0000313" key="12">
    <source>
        <dbReference type="Proteomes" id="UP000070038"/>
    </source>
</evidence>
<gene>
    <name evidence="11" type="ORF">AKJ46_00725</name>
</gene>
<reference evidence="11 12" key="1">
    <citation type="journal article" date="2016" name="Sci. Rep.">
        <title>Metabolic traits of an uncultured archaeal lineage -MSBL1- from brine pools of the Red Sea.</title>
        <authorList>
            <person name="Mwirichia R."/>
            <person name="Alam I."/>
            <person name="Rashid M."/>
            <person name="Vinu M."/>
            <person name="Ba-Alawi W."/>
            <person name="Anthony Kamau A."/>
            <person name="Kamanda Ngugi D."/>
            <person name="Goker M."/>
            <person name="Klenk H.P."/>
            <person name="Bajic V."/>
            <person name="Stingl U."/>
        </authorList>
    </citation>
    <scope>NUCLEOTIDE SEQUENCE [LARGE SCALE GENOMIC DNA]</scope>
    <source>
        <strain evidence="11">SCGC-AAA833K04</strain>
    </source>
</reference>
<feature type="transmembrane region" description="Helical" evidence="9">
    <location>
        <begin position="27"/>
        <end position="44"/>
    </location>
</feature>
<dbReference type="GO" id="GO:0015031">
    <property type="term" value="P:protein transport"/>
    <property type="evidence" value="ECO:0007669"/>
    <property type="project" value="UniProtKB-KW"/>
</dbReference>
<dbReference type="PANTHER" id="PTHR30081">
    <property type="entry name" value="PROTEIN-EXPORT MEMBRANE PROTEIN SEC"/>
    <property type="match status" value="1"/>
</dbReference>
<feature type="transmembrane region" description="Helical" evidence="9">
    <location>
        <begin position="85"/>
        <end position="107"/>
    </location>
</feature>
<comment type="caution">
    <text evidence="11">The sequence shown here is derived from an EMBL/GenBank/DDBJ whole genome shotgun (WGS) entry which is preliminary data.</text>
</comment>
<dbReference type="SUPFAM" id="SSF82866">
    <property type="entry name" value="Multidrug efflux transporter AcrB transmembrane domain"/>
    <property type="match status" value="1"/>
</dbReference>
<proteinExistence type="predicted"/>
<keyword evidence="8 9" id="KW-0472">Membrane</keyword>
<keyword evidence="4 9" id="KW-0812">Transmembrane</keyword>
<protein>
    <recommendedName>
        <fullName evidence="10">Protein export membrane protein SecD/SecF C-terminal domain-containing protein</fullName>
    </recommendedName>
</protein>
<dbReference type="Pfam" id="PF02355">
    <property type="entry name" value="SecD_SecF_C"/>
    <property type="match status" value="1"/>
</dbReference>
<feature type="domain" description="Protein export membrane protein SecD/SecF C-terminal" evidence="10">
    <location>
        <begin position="18"/>
        <end position="168"/>
    </location>
</feature>
<dbReference type="PANTHER" id="PTHR30081:SF1">
    <property type="entry name" value="PROTEIN TRANSLOCASE SUBUNIT SECD"/>
    <property type="match status" value="1"/>
</dbReference>
<dbReference type="Gene3D" id="1.20.1640.10">
    <property type="entry name" value="Multidrug efflux transporter AcrB transmembrane domain"/>
    <property type="match status" value="1"/>
</dbReference>
<sequence length="188" mass="19936">TNPGYWRREVGVVIDNLTLGTEFLQEAIKAALAALIAVGALIYARYRRFKIVIPLMLTMLCEVTITLGFSSIIPASLLTLGLPEIGGLIAVVGTGVDHQIIITDEVLSGGTSRGGRLPIDRRTKRAFSIIFAAAATTIAAMVALATVGLGAMRGFAIITMIGVGISVLITRPAYARIIGTLLEREQTK</sequence>
<keyword evidence="2" id="KW-0813">Transport</keyword>
<evidence type="ECO:0000256" key="4">
    <source>
        <dbReference type="ARBA" id="ARBA00022692"/>
    </source>
</evidence>
<evidence type="ECO:0000256" key="9">
    <source>
        <dbReference type="SAM" id="Phobius"/>
    </source>
</evidence>
<feature type="transmembrane region" description="Helical" evidence="9">
    <location>
        <begin position="51"/>
        <end position="73"/>
    </location>
</feature>
<evidence type="ECO:0000256" key="8">
    <source>
        <dbReference type="ARBA" id="ARBA00023136"/>
    </source>
</evidence>
<keyword evidence="7" id="KW-0811">Translocation</keyword>
<feature type="non-terminal residue" evidence="11">
    <location>
        <position position="1"/>
    </location>
</feature>
<feature type="transmembrane region" description="Helical" evidence="9">
    <location>
        <begin position="155"/>
        <end position="174"/>
    </location>
</feature>
<dbReference type="Proteomes" id="UP000070038">
    <property type="component" value="Unassembled WGS sequence"/>
</dbReference>
<dbReference type="InterPro" id="IPR048634">
    <property type="entry name" value="SecD_SecF_C"/>
</dbReference>
<keyword evidence="6 9" id="KW-1133">Transmembrane helix</keyword>
<evidence type="ECO:0000256" key="7">
    <source>
        <dbReference type="ARBA" id="ARBA00023010"/>
    </source>
</evidence>
<evidence type="ECO:0000256" key="6">
    <source>
        <dbReference type="ARBA" id="ARBA00022989"/>
    </source>
</evidence>
<keyword evidence="3" id="KW-1003">Cell membrane</keyword>
<evidence type="ECO:0000256" key="5">
    <source>
        <dbReference type="ARBA" id="ARBA00022927"/>
    </source>
</evidence>
<evidence type="ECO:0000256" key="1">
    <source>
        <dbReference type="ARBA" id="ARBA00004651"/>
    </source>
</evidence>
<feature type="transmembrane region" description="Helical" evidence="9">
    <location>
        <begin position="127"/>
        <end position="149"/>
    </location>
</feature>
<organism evidence="11 12">
    <name type="scientific">candidate division MSBL1 archaeon SCGC-AAA833K04</name>
    <dbReference type="NCBI Taxonomy" id="1698258"/>
    <lineage>
        <taxon>Archaea</taxon>
        <taxon>Methanobacteriati</taxon>
        <taxon>Methanobacteriota</taxon>
        <taxon>candidate division MSBL1</taxon>
    </lineage>
</organism>
<evidence type="ECO:0000256" key="3">
    <source>
        <dbReference type="ARBA" id="ARBA00022475"/>
    </source>
</evidence>